<evidence type="ECO:0000256" key="1">
    <source>
        <dbReference type="SAM" id="Phobius"/>
    </source>
</evidence>
<dbReference type="RefSeq" id="NP_064147.1">
    <property type="nucleotide sequence ID" value="NC_002512.2"/>
</dbReference>
<protein>
    <submittedName>
        <fullName evidence="2">Pr42</fullName>
    </submittedName>
</protein>
<reference evidence="2 3" key="5">
    <citation type="journal article" date="1998" name="Virology">
        <title>The Maastricht strain and England strain of rat cytomegalovirus represent different betaherpesvirus species rather than strains.</title>
        <authorList>
            <person name="Beisser P.S."/>
            <person name="Kaptein S.J."/>
            <person name="Beuken E."/>
            <person name="Bruggeman C.A."/>
            <person name="Vink C."/>
        </authorList>
    </citation>
    <scope>NUCLEOTIDE SEQUENCE [LARGE SCALE GENOMIC DNA]</scope>
    <source>
        <strain evidence="2 3">Maastricht</strain>
    </source>
</reference>
<name>Q9DWE9_RCMVM</name>
<evidence type="ECO:0000313" key="3">
    <source>
        <dbReference type="Proteomes" id="UP000008288"/>
    </source>
</evidence>
<keyword evidence="3" id="KW-1185">Reference proteome</keyword>
<sequence>MFTPPGALRWAEYEAPDSAATGALPSYEEAVGSGDPADPRDPCFPPPYESLFGRAVESVGVFSRDPSPDRSQDGGDVRVPGLGDRTVLEALDRDFKWTSASVGVSVAVLVVLILVIIIVVFPRDTGH</sequence>
<dbReference type="KEGG" id="vg:940374"/>
<dbReference type="EMBL" id="AF232689">
    <property type="protein sequence ID" value="AAF99140.1"/>
    <property type="molecule type" value="Genomic_DNA"/>
</dbReference>
<reference evidence="2 3" key="8">
    <citation type="journal article" date="2000" name="J. Virol.">
        <title>The r144 major histocompatibility complex class I-like gene of rat cytomegalovirus is dispensable for both acute and long-term infection in the immunocompromised host.</title>
        <authorList>
            <person name="Beisser P.S."/>
            <person name="Kloover J.S."/>
            <person name="Grauls G.E."/>
            <person name="Blok M.J."/>
            <person name="Bruggeman C.A."/>
            <person name="Vink C."/>
        </authorList>
    </citation>
    <scope>NUCLEOTIDE SEQUENCE [LARGE SCALE GENOMIC DNA]</scope>
    <source>
        <strain evidence="2 3">Maastricht</strain>
    </source>
</reference>
<proteinExistence type="predicted"/>
<organism evidence="2 3">
    <name type="scientific">Rat cytomegalovirus (strain Maastricht)</name>
    <dbReference type="NCBI Taxonomy" id="79700"/>
    <lineage>
        <taxon>Viruses</taxon>
        <taxon>Duplodnaviria</taxon>
        <taxon>Heunggongvirae</taxon>
        <taxon>Peploviricota</taxon>
        <taxon>Herviviricetes</taxon>
        <taxon>Herpesvirales</taxon>
        <taxon>Orthoherpesviridae</taxon>
        <taxon>Betaherpesvirinae</taxon>
        <taxon>Muromegalovirus</taxon>
        <taxon>Muromegalovirus muridbeta2</taxon>
        <taxon>Murid betaherpesvirus 2</taxon>
    </lineage>
</organism>
<accession>Q9DWE9</accession>
<dbReference type="Proteomes" id="UP000008288">
    <property type="component" value="Segment"/>
</dbReference>
<reference evidence="2 3" key="4">
    <citation type="journal article" date="1998" name="J. Virol.">
        <title>The R33 G protein-coupled receptor gene of rat cytomegalovirus plays an essential role in the pathogenesis of viral infection.</title>
        <authorList>
            <person name="Beisser P.S."/>
            <person name="Vink C."/>
            <person name="Van Dam J.G."/>
            <person name="Grauls G."/>
            <person name="Vanherle S.J."/>
            <person name="Bruggeman C.A."/>
        </authorList>
    </citation>
    <scope>NUCLEOTIDE SEQUENCE [LARGE SCALE GENOMIC DNA]</scope>
    <source>
        <strain evidence="2 3">Maastricht</strain>
    </source>
</reference>
<reference evidence="2 3" key="6">
    <citation type="journal article" date="1999" name="J. Gen. Virol.">
        <title>The rat cytomegalovirus R32 gene encodes a virion-associated protein that elicits a strong humoral immune response in infected rats.</title>
        <authorList>
            <person name="Beuken E."/>
            <person name="Grauls G."/>
            <person name="Bruggeman C.A."/>
            <person name="Vink C."/>
        </authorList>
    </citation>
    <scope>NUCLEOTIDE SEQUENCE [LARGE SCALE GENOMIC DNA]</scope>
    <source>
        <strain evidence="2 3">Maastricht</strain>
    </source>
</reference>
<reference evidence="2 3" key="2">
    <citation type="journal article" date="1996" name="J. Virol.">
        <title>Structure of the rat cytomegalovirus genome termini.</title>
        <authorList>
            <person name="Vink C."/>
            <person name="Beuken E."/>
            <person name="Bruggeman C.A."/>
        </authorList>
    </citation>
    <scope>NUCLEOTIDE SEQUENCE [LARGE SCALE GENOMIC DNA]</scope>
    <source>
        <strain evidence="2 3">Maastricht</strain>
    </source>
</reference>
<gene>
    <name evidence="2" type="primary">r42</name>
</gene>
<dbReference type="GeneID" id="940374"/>
<reference evidence="2 3" key="1">
    <citation type="journal article" date="1996" name="J. Gen. Virol.">
        <title>Cloning and sequence analysis of the genes encoding DNA polymerase, glycoprotein B, ICP18.5 and major DNA-binding protein of rat cytomegalovirus.</title>
        <authorList>
            <person name="Beuken E."/>
            <person name="Slobbe R."/>
            <person name="Bruggeman C.A."/>
            <person name="Vink C."/>
        </authorList>
    </citation>
    <scope>NUCLEOTIDE SEQUENCE [LARGE SCALE GENOMIC DNA]</scope>
    <source>
        <strain evidence="2 3">Maastricht</strain>
    </source>
</reference>
<keyword evidence="1" id="KW-1133">Transmembrane helix</keyword>
<keyword evidence="1" id="KW-0812">Transmembrane</keyword>
<reference evidence="2 3" key="10">
    <citation type="journal article" date="2000" name="Virus Res.">
        <title>Rat cytomegalovirus R89 is a highly conserved gene which expresses a spliced transcript.</title>
        <authorList>
            <person name="Gruijthuijsen Y.K."/>
            <person name="Beuken E."/>
            <person name="Bruggeman C.A."/>
            <person name="Vink C."/>
        </authorList>
    </citation>
    <scope>NUCLEOTIDE SEQUENCE [LARGE SCALE GENOMIC DNA]</scope>
    <source>
        <strain evidence="2 3">Maastricht</strain>
    </source>
</reference>
<reference evidence="2 3" key="9">
    <citation type="journal article" date="2000" name="J. Virol.">
        <title>Complete DNA sequence of the rat cytomegalovirus genome.</title>
        <authorList>
            <person name="Vink C."/>
            <person name="Beuken E."/>
            <person name="Bruggeman C.A."/>
        </authorList>
    </citation>
    <scope>NUCLEOTIDE SEQUENCE [LARGE SCALE GENOMIC DNA]</scope>
    <source>
        <strain evidence="2 3">Maastricht</strain>
    </source>
</reference>
<reference evidence="2 3" key="7">
    <citation type="journal article" date="1999" name="J. Virol.">
        <title>Deletion of the R78 G protein-coupled receptor gene from rat cytomegalovirus results in an attenuated, syncytium-inducing mutant strain.</title>
        <authorList>
            <person name="Beisser P.S."/>
            <person name="Grauls G."/>
            <person name="Bruggeman C.A."/>
            <person name="Vink C."/>
        </authorList>
    </citation>
    <scope>NUCLEOTIDE SEQUENCE [LARGE SCALE GENOMIC DNA]</scope>
    <source>
        <strain evidence="2 3">Maastricht</strain>
    </source>
</reference>
<evidence type="ECO:0000313" key="2">
    <source>
        <dbReference type="EMBL" id="AAF99140.1"/>
    </source>
</evidence>
<feature type="transmembrane region" description="Helical" evidence="1">
    <location>
        <begin position="100"/>
        <end position="121"/>
    </location>
</feature>
<keyword evidence="1" id="KW-0472">Membrane</keyword>
<reference evidence="2 3" key="3">
    <citation type="journal article" date="1997" name="J. Gen. Virol.">
        <title>Cloning and functional characterization of the origin of lytic-phase DNA replication of rat cytomegalovirus.</title>
        <authorList>
            <person name="Vink C."/>
            <person name="Beuken E."/>
            <person name="Bruggeman C.A."/>
        </authorList>
    </citation>
    <scope>NUCLEOTIDE SEQUENCE [LARGE SCALE GENOMIC DNA]</scope>
    <source>
        <strain evidence="2 3">Maastricht</strain>
    </source>
</reference>
<organismHost>
    <name type="scientific">Rattus</name>
    <name type="common">rats</name>
    <dbReference type="NCBI Taxonomy" id="10114"/>
</organismHost>